<dbReference type="SMART" id="SM00829">
    <property type="entry name" value="PKS_ER"/>
    <property type="match status" value="1"/>
</dbReference>
<dbReference type="Pfam" id="PF13193">
    <property type="entry name" value="AMP-binding_C"/>
    <property type="match status" value="1"/>
</dbReference>
<evidence type="ECO:0000256" key="17">
    <source>
        <dbReference type="ARBA" id="ARBA00023402"/>
    </source>
</evidence>
<comment type="function">
    <text evidence="18">Fatty acid synthetase is a multifunctional enzyme that catalyzes the de novo biosynthesis of long-chain saturated fatty acids starting from acetyl-CoA and malonyl-CoA in the presence of NADPH. This multifunctional protein contains 7 catalytic activities and a site for the binding of the prosthetic group 4'-phosphopantetheine of the acyl carrier protein ([ACP]) domain.</text>
</comment>
<comment type="catalytic activity">
    <reaction evidence="24">
        <text>tetradecanoyl-[ACP] + malonyl-[ACP] + H(+) = 3-oxohexadecanoyl-[ACP] + holo-[ACP] + CO2</text>
        <dbReference type="Rhea" id="RHEA:41900"/>
        <dbReference type="Rhea" id="RHEA-COMP:9623"/>
        <dbReference type="Rhea" id="RHEA-COMP:9648"/>
        <dbReference type="Rhea" id="RHEA-COMP:9649"/>
        <dbReference type="Rhea" id="RHEA-COMP:9685"/>
        <dbReference type="ChEBI" id="CHEBI:15378"/>
        <dbReference type="ChEBI" id="CHEBI:16526"/>
        <dbReference type="ChEBI" id="CHEBI:64479"/>
        <dbReference type="ChEBI" id="CHEBI:78449"/>
        <dbReference type="ChEBI" id="CHEBI:78477"/>
        <dbReference type="ChEBI" id="CHEBI:78478"/>
    </reaction>
    <physiologicalReaction direction="left-to-right" evidence="24">
        <dbReference type="Rhea" id="RHEA:41901"/>
    </physiologicalReaction>
</comment>
<comment type="catalytic activity">
    <reaction evidence="14">
        <text>(3R)-hydroxytetradecanoyl-[ACP] = (2E)-tetradecenoyl-[ACP] + H2O</text>
        <dbReference type="Rhea" id="RHEA:41892"/>
        <dbReference type="Rhea" id="RHEA-COMP:9646"/>
        <dbReference type="Rhea" id="RHEA-COMP:9647"/>
        <dbReference type="ChEBI" id="CHEBI:15377"/>
        <dbReference type="ChEBI" id="CHEBI:78474"/>
        <dbReference type="ChEBI" id="CHEBI:78475"/>
    </reaction>
    <physiologicalReaction direction="left-to-right" evidence="14">
        <dbReference type="Rhea" id="RHEA:41893"/>
    </physiologicalReaction>
</comment>
<comment type="caution">
    <text evidence="55">The sequence shown here is derived from an EMBL/GenBank/DDBJ whole genome shotgun (WGS) entry which is preliminary data.</text>
</comment>
<comment type="catalytic activity">
    <reaction evidence="49">
        <text>octanoyl-[ACP] + malonyl-[ACP] + H(+) = 3-oxodecanoyl-[ACP] + holo-[ACP] + CO2</text>
        <dbReference type="Rhea" id="RHEA:41852"/>
        <dbReference type="Rhea" id="RHEA-COMP:9623"/>
        <dbReference type="Rhea" id="RHEA-COMP:9636"/>
        <dbReference type="Rhea" id="RHEA-COMP:9637"/>
        <dbReference type="Rhea" id="RHEA-COMP:9685"/>
        <dbReference type="ChEBI" id="CHEBI:15378"/>
        <dbReference type="ChEBI" id="CHEBI:16526"/>
        <dbReference type="ChEBI" id="CHEBI:64479"/>
        <dbReference type="ChEBI" id="CHEBI:78449"/>
        <dbReference type="ChEBI" id="CHEBI:78463"/>
        <dbReference type="ChEBI" id="CHEBI:78464"/>
    </reaction>
    <physiologicalReaction direction="left-to-right" evidence="49">
        <dbReference type="Rhea" id="RHEA:41853"/>
    </physiologicalReaction>
</comment>
<dbReference type="Gene3D" id="3.40.50.1820">
    <property type="entry name" value="alpha/beta hydrolase"/>
    <property type="match status" value="1"/>
</dbReference>
<dbReference type="InterPro" id="IPR045851">
    <property type="entry name" value="AMP-bd_C_sf"/>
</dbReference>
<dbReference type="CDD" id="cd00833">
    <property type="entry name" value="PKS"/>
    <property type="match status" value="1"/>
</dbReference>
<dbReference type="SUPFAM" id="SSF52777">
    <property type="entry name" value="CoA-dependent acyltransferases"/>
    <property type="match status" value="4"/>
</dbReference>
<evidence type="ECO:0000256" key="47">
    <source>
        <dbReference type="ARBA" id="ARBA00049449"/>
    </source>
</evidence>
<keyword evidence="5" id="KW-0808">Transferase</keyword>
<evidence type="ECO:0000256" key="15">
    <source>
        <dbReference type="ARBA" id="ARBA00023399"/>
    </source>
</evidence>
<dbReference type="EMBL" id="JADGJH010000052">
    <property type="protein sequence ID" value="KAJ3140413.1"/>
    <property type="molecule type" value="Genomic_DNA"/>
</dbReference>
<dbReference type="SUPFAM" id="SSF53901">
    <property type="entry name" value="Thiolase-like"/>
    <property type="match status" value="1"/>
</dbReference>
<dbReference type="InterPro" id="IPR042104">
    <property type="entry name" value="PKS_dehydratase_sf"/>
</dbReference>
<comment type="catalytic activity">
    <reaction evidence="11">
        <text>(3R)-hydroxyhexanoyl-[ACP] = (2E)-hexenoyl-[ACP] + H2O</text>
        <dbReference type="Rhea" id="RHEA:41828"/>
        <dbReference type="Rhea" id="RHEA-COMP:9630"/>
        <dbReference type="Rhea" id="RHEA-COMP:9631"/>
        <dbReference type="ChEBI" id="CHEBI:15377"/>
        <dbReference type="ChEBI" id="CHEBI:78457"/>
        <dbReference type="ChEBI" id="CHEBI:78458"/>
    </reaction>
    <physiologicalReaction direction="left-to-right" evidence="11">
        <dbReference type="Rhea" id="RHEA:41829"/>
    </physiologicalReaction>
</comment>
<comment type="catalytic activity">
    <reaction evidence="21">
        <text>hexanoyl-[ACP] + malonyl-[ACP] + H(+) = 3-oxooctanoyl-[ACP] + holo-[ACP] + CO2</text>
        <dbReference type="Rhea" id="RHEA:41836"/>
        <dbReference type="Rhea" id="RHEA-COMP:9623"/>
        <dbReference type="Rhea" id="RHEA-COMP:9632"/>
        <dbReference type="Rhea" id="RHEA-COMP:9633"/>
        <dbReference type="Rhea" id="RHEA-COMP:9685"/>
        <dbReference type="ChEBI" id="CHEBI:15378"/>
        <dbReference type="ChEBI" id="CHEBI:16526"/>
        <dbReference type="ChEBI" id="CHEBI:64479"/>
        <dbReference type="ChEBI" id="CHEBI:78449"/>
        <dbReference type="ChEBI" id="CHEBI:78459"/>
        <dbReference type="ChEBI" id="CHEBI:78460"/>
    </reaction>
    <physiologicalReaction direction="left-to-right" evidence="21">
        <dbReference type="Rhea" id="RHEA:41837"/>
    </physiologicalReaction>
</comment>
<dbReference type="InterPro" id="IPR049900">
    <property type="entry name" value="PKS_mFAS_DH"/>
</dbReference>
<dbReference type="CDD" id="cd05195">
    <property type="entry name" value="enoyl_red"/>
    <property type="match status" value="1"/>
</dbReference>
<evidence type="ECO:0000256" key="51">
    <source>
        <dbReference type="SAM" id="Coils"/>
    </source>
</evidence>
<dbReference type="Gene3D" id="1.10.1200.10">
    <property type="entry name" value="ACP-like"/>
    <property type="match status" value="3"/>
</dbReference>
<comment type="catalytic activity">
    <reaction evidence="27">
        <text>(2E)-hexadecenoyl-[ACP] + NADPH + H(+) = hexadecanoyl-[ACP] + NADP(+)</text>
        <dbReference type="Rhea" id="RHEA:41912"/>
        <dbReference type="Rhea" id="RHEA-COMP:9651"/>
        <dbReference type="Rhea" id="RHEA-COMP:9652"/>
        <dbReference type="ChEBI" id="CHEBI:15378"/>
        <dbReference type="ChEBI" id="CHEBI:57783"/>
        <dbReference type="ChEBI" id="CHEBI:58349"/>
        <dbReference type="ChEBI" id="CHEBI:78481"/>
        <dbReference type="ChEBI" id="CHEBI:78483"/>
    </reaction>
    <physiologicalReaction direction="left-to-right" evidence="27">
        <dbReference type="Rhea" id="RHEA:41913"/>
    </physiologicalReaction>
</comment>
<evidence type="ECO:0000256" key="34">
    <source>
        <dbReference type="ARBA" id="ARBA00048420"/>
    </source>
</evidence>
<evidence type="ECO:0000256" key="9">
    <source>
        <dbReference type="ARBA" id="ARBA00023332"/>
    </source>
</evidence>
<protein>
    <recommendedName>
        <fullName evidence="57">Polyketide synthase</fullName>
    </recommendedName>
</protein>
<evidence type="ECO:0000256" key="37">
    <source>
        <dbReference type="ARBA" id="ARBA00048650"/>
    </source>
</evidence>
<evidence type="ECO:0000256" key="2">
    <source>
        <dbReference type="ARBA" id="ARBA00022450"/>
    </source>
</evidence>
<evidence type="ECO:0000313" key="55">
    <source>
        <dbReference type="EMBL" id="KAJ3140413.1"/>
    </source>
</evidence>
<evidence type="ECO:0000259" key="54">
    <source>
        <dbReference type="PROSITE" id="PS52019"/>
    </source>
</evidence>
<comment type="catalytic activity">
    <reaction evidence="39">
        <text>hexadecanoyl-[ACP] + H2O = hexadecanoate + holo-[ACP] + H(+)</text>
        <dbReference type="Rhea" id="RHEA:41932"/>
        <dbReference type="Rhea" id="RHEA-COMP:9652"/>
        <dbReference type="Rhea" id="RHEA-COMP:9685"/>
        <dbReference type="ChEBI" id="CHEBI:7896"/>
        <dbReference type="ChEBI" id="CHEBI:15377"/>
        <dbReference type="ChEBI" id="CHEBI:15378"/>
        <dbReference type="ChEBI" id="CHEBI:64479"/>
        <dbReference type="ChEBI" id="CHEBI:78483"/>
        <dbReference type="EC" id="3.1.2.14"/>
    </reaction>
    <physiologicalReaction direction="left-to-right" evidence="39">
        <dbReference type="Rhea" id="RHEA:41933"/>
    </physiologicalReaction>
</comment>
<evidence type="ECO:0000256" key="14">
    <source>
        <dbReference type="ARBA" id="ARBA00023398"/>
    </source>
</evidence>
<dbReference type="InterPro" id="IPR014030">
    <property type="entry name" value="Ketoacyl_synth_N"/>
</dbReference>
<evidence type="ECO:0000256" key="40">
    <source>
        <dbReference type="ARBA" id="ARBA00048935"/>
    </source>
</evidence>
<dbReference type="InterPro" id="IPR020845">
    <property type="entry name" value="AMP-binding_CS"/>
</dbReference>
<feature type="active site" description="Proton acceptor; for dehydratase activity" evidence="50">
    <location>
        <position position="928"/>
    </location>
</feature>
<feature type="domain" description="Carrier" evidence="52">
    <location>
        <begin position="3254"/>
        <end position="3328"/>
    </location>
</feature>
<dbReference type="Pfam" id="PF00501">
    <property type="entry name" value="AMP-binding"/>
    <property type="match status" value="2"/>
</dbReference>
<dbReference type="Gene3D" id="3.30.559.10">
    <property type="entry name" value="Chloramphenicol acetyltransferase-like domain"/>
    <property type="match status" value="2"/>
</dbReference>
<dbReference type="GO" id="GO:0004316">
    <property type="term" value="F:3-oxoacyl-[acyl-carrier-protein] reductase (NADPH) activity"/>
    <property type="evidence" value="ECO:0007669"/>
    <property type="project" value="UniProtKB-EC"/>
</dbReference>
<comment type="similarity">
    <text evidence="19">In the C-terminal section; belongs to the NRP synthetase family.</text>
</comment>
<keyword evidence="6" id="KW-0702">S-nitrosylation</keyword>
<comment type="catalytic activity">
    <reaction evidence="31">
        <text>hexadecanoyl-[ACP] + malonyl-[ACP] + H(+) = 3-oxooctadecanoyl-[ACP] + holo-[ACP] + CO2</text>
        <dbReference type="Rhea" id="RHEA:41916"/>
        <dbReference type="Rhea" id="RHEA-COMP:9623"/>
        <dbReference type="Rhea" id="RHEA-COMP:9652"/>
        <dbReference type="Rhea" id="RHEA-COMP:9653"/>
        <dbReference type="Rhea" id="RHEA-COMP:9685"/>
        <dbReference type="ChEBI" id="CHEBI:15378"/>
        <dbReference type="ChEBI" id="CHEBI:16526"/>
        <dbReference type="ChEBI" id="CHEBI:64479"/>
        <dbReference type="ChEBI" id="CHEBI:78449"/>
        <dbReference type="ChEBI" id="CHEBI:78483"/>
        <dbReference type="ChEBI" id="CHEBI:78487"/>
    </reaction>
    <physiologicalReaction direction="left-to-right" evidence="31">
        <dbReference type="Rhea" id="RHEA:41917"/>
    </physiologicalReaction>
</comment>
<comment type="catalytic activity">
    <reaction evidence="9">
        <text>(3R)-hydroxyoctanoyl-[ACP] = (2E)-octenoyl-[ACP] + H2O</text>
        <dbReference type="Rhea" id="RHEA:41844"/>
        <dbReference type="Rhea" id="RHEA-COMP:9634"/>
        <dbReference type="Rhea" id="RHEA-COMP:9635"/>
        <dbReference type="ChEBI" id="CHEBI:15377"/>
        <dbReference type="ChEBI" id="CHEBI:78461"/>
        <dbReference type="ChEBI" id="CHEBI:78462"/>
    </reaction>
    <physiologicalReaction direction="left-to-right" evidence="9">
        <dbReference type="Rhea" id="RHEA:41845"/>
    </physiologicalReaction>
</comment>
<comment type="catalytic activity">
    <reaction evidence="47">
        <text>butanoyl-[ACP] + malonyl-[ACP] + H(+) = 3-oxohexanoyl-[ACP] + holo-[ACP] + CO2</text>
        <dbReference type="Rhea" id="RHEA:41820"/>
        <dbReference type="Rhea" id="RHEA-COMP:9623"/>
        <dbReference type="Rhea" id="RHEA-COMP:9628"/>
        <dbReference type="Rhea" id="RHEA-COMP:9629"/>
        <dbReference type="Rhea" id="RHEA-COMP:9685"/>
        <dbReference type="ChEBI" id="CHEBI:15378"/>
        <dbReference type="ChEBI" id="CHEBI:16526"/>
        <dbReference type="ChEBI" id="CHEBI:64479"/>
        <dbReference type="ChEBI" id="CHEBI:78449"/>
        <dbReference type="ChEBI" id="CHEBI:78454"/>
        <dbReference type="ChEBI" id="CHEBI:78456"/>
    </reaction>
    <physiologicalReaction direction="left-to-right" evidence="47">
        <dbReference type="Rhea" id="RHEA:41821"/>
    </physiologicalReaction>
</comment>
<dbReference type="InterPro" id="IPR013968">
    <property type="entry name" value="PKS_KR"/>
</dbReference>
<dbReference type="InterPro" id="IPR020841">
    <property type="entry name" value="PKS_Beta-ketoAc_synthase_dom"/>
</dbReference>
<evidence type="ECO:0000313" key="56">
    <source>
        <dbReference type="Proteomes" id="UP001211907"/>
    </source>
</evidence>
<evidence type="ECO:0000256" key="39">
    <source>
        <dbReference type="ARBA" id="ARBA00048704"/>
    </source>
</evidence>
<evidence type="ECO:0000256" key="46">
    <source>
        <dbReference type="ARBA" id="ARBA00049422"/>
    </source>
</evidence>
<evidence type="ECO:0000256" key="43">
    <source>
        <dbReference type="ARBA" id="ARBA00049171"/>
    </source>
</evidence>
<dbReference type="SUPFAM" id="SSF52151">
    <property type="entry name" value="FabD/lysophospholipase-like"/>
    <property type="match status" value="1"/>
</dbReference>
<dbReference type="PANTHER" id="PTHR45527:SF1">
    <property type="entry name" value="FATTY ACID SYNTHASE"/>
    <property type="match status" value="1"/>
</dbReference>
<dbReference type="SUPFAM" id="SSF47336">
    <property type="entry name" value="ACP-like"/>
    <property type="match status" value="3"/>
</dbReference>
<dbReference type="FunFam" id="3.40.50.980:FF:000001">
    <property type="entry name" value="Non-ribosomal peptide synthetase"/>
    <property type="match status" value="1"/>
</dbReference>
<dbReference type="PROSITE" id="PS52019">
    <property type="entry name" value="PKS_MFAS_DH"/>
    <property type="match status" value="1"/>
</dbReference>
<dbReference type="Pfam" id="PF16197">
    <property type="entry name" value="KAsynt_C_assoc"/>
    <property type="match status" value="1"/>
</dbReference>
<dbReference type="Pfam" id="PF00109">
    <property type="entry name" value="ketoacyl-synt"/>
    <property type="match status" value="1"/>
</dbReference>
<dbReference type="Gene3D" id="3.40.50.12780">
    <property type="entry name" value="N-terminal domain of ligase-like"/>
    <property type="match status" value="2"/>
</dbReference>
<feature type="domain" description="Carrier" evidence="52">
    <location>
        <begin position="4300"/>
        <end position="4375"/>
    </location>
</feature>
<evidence type="ECO:0000256" key="30">
    <source>
        <dbReference type="ARBA" id="ARBA00047961"/>
    </source>
</evidence>
<comment type="catalytic activity">
    <reaction evidence="22">
        <text>a (3R)-hydroxyacyl-[ACP] + NADP(+) = a 3-oxoacyl-[ACP] + NADPH + H(+)</text>
        <dbReference type="Rhea" id="RHEA:17397"/>
        <dbReference type="Rhea" id="RHEA-COMP:9916"/>
        <dbReference type="Rhea" id="RHEA-COMP:9945"/>
        <dbReference type="ChEBI" id="CHEBI:15378"/>
        <dbReference type="ChEBI" id="CHEBI:57783"/>
        <dbReference type="ChEBI" id="CHEBI:58349"/>
        <dbReference type="ChEBI" id="CHEBI:78776"/>
        <dbReference type="ChEBI" id="CHEBI:78827"/>
        <dbReference type="EC" id="1.1.1.100"/>
    </reaction>
    <physiologicalReaction direction="right-to-left" evidence="22">
        <dbReference type="Rhea" id="RHEA:17399"/>
    </physiologicalReaction>
</comment>
<evidence type="ECO:0000256" key="44">
    <source>
        <dbReference type="ARBA" id="ARBA00049263"/>
    </source>
</evidence>
<evidence type="ECO:0000256" key="31">
    <source>
        <dbReference type="ARBA" id="ARBA00048051"/>
    </source>
</evidence>
<evidence type="ECO:0000256" key="49">
    <source>
        <dbReference type="ARBA" id="ARBA00049533"/>
    </source>
</evidence>
<feature type="region of interest" description="C-terminal hotdog fold" evidence="50">
    <location>
        <begin position="1036"/>
        <end position="1187"/>
    </location>
</feature>
<comment type="catalytic activity">
    <reaction evidence="10">
        <text>(3R)-hydroxydodecanoyl-[ACP] = (2E)-dodecenoyl-[ACP] + H2O</text>
        <dbReference type="Rhea" id="RHEA:41876"/>
        <dbReference type="Rhea" id="RHEA-COMP:9642"/>
        <dbReference type="Rhea" id="RHEA-COMP:9643"/>
        <dbReference type="ChEBI" id="CHEBI:15377"/>
        <dbReference type="ChEBI" id="CHEBI:78470"/>
        <dbReference type="ChEBI" id="CHEBI:78472"/>
    </reaction>
    <physiologicalReaction direction="left-to-right" evidence="10">
        <dbReference type="Rhea" id="RHEA:41877"/>
    </physiologicalReaction>
</comment>
<dbReference type="Gene3D" id="3.30.300.30">
    <property type="match status" value="2"/>
</dbReference>
<dbReference type="Pfam" id="PF00668">
    <property type="entry name" value="Condensation"/>
    <property type="match status" value="2"/>
</dbReference>
<dbReference type="InterPro" id="IPR001031">
    <property type="entry name" value="Thioesterase"/>
</dbReference>
<dbReference type="FunFam" id="3.30.300.30:FF:000015">
    <property type="entry name" value="Nonribosomal peptide synthase SidD"/>
    <property type="match status" value="1"/>
</dbReference>
<comment type="catalytic activity">
    <reaction evidence="33">
        <text>tetradecanoyl-[ACP] + H2O = tetradecanoate + holo-[ACP] + H(+)</text>
        <dbReference type="Rhea" id="RHEA:30123"/>
        <dbReference type="Rhea" id="RHEA-COMP:9648"/>
        <dbReference type="Rhea" id="RHEA-COMP:9685"/>
        <dbReference type="ChEBI" id="CHEBI:15377"/>
        <dbReference type="ChEBI" id="CHEBI:15378"/>
        <dbReference type="ChEBI" id="CHEBI:30807"/>
        <dbReference type="ChEBI" id="CHEBI:64479"/>
        <dbReference type="ChEBI" id="CHEBI:78477"/>
        <dbReference type="EC" id="3.1.2.14"/>
    </reaction>
    <physiologicalReaction direction="left-to-right" evidence="33">
        <dbReference type="Rhea" id="RHEA:30124"/>
    </physiologicalReaction>
</comment>
<comment type="catalytic activity">
    <reaction evidence="37">
        <text>a 2,3-saturated acyl-[ACP] + NADP(+) = a (2E)-enoyl-[ACP] + NADPH + H(+)</text>
        <dbReference type="Rhea" id="RHEA:22564"/>
        <dbReference type="Rhea" id="RHEA-COMP:9925"/>
        <dbReference type="Rhea" id="RHEA-COMP:9926"/>
        <dbReference type="ChEBI" id="CHEBI:15378"/>
        <dbReference type="ChEBI" id="CHEBI:57783"/>
        <dbReference type="ChEBI" id="CHEBI:58349"/>
        <dbReference type="ChEBI" id="CHEBI:78784"/>
        <dbReference type="ChEBI" id="CHEBI:78785"/>
        <dbReference type="EC" id="1.3.1.39"/>
    </reaction>
    <physiologicalReaction direction="right-to-left" evidence="37">
        <dbReference type="Rhea" id="RHEA:22566"/>
    </physiologicalReaction>
</comment>
<evidence type="ECO:0000256" key="7">
    <source>
        <dbReference type="ARBA" id="ARBA00022898"/>
    </source>
</evidence>
<dbReference type="GO" id="GO:0016297">
    <property type="term" value="F:fatty acyl-[ACP] hydrolase activity"/>
    <property type="evidence" value="ECO:0007669"/>
    <property type="project" value="UniProtKB-EC"/>
</dbReference>
<dbReference type="Proteomes" id="UP001211907">
    <property type="component" value="Unassembled WGS sequence"/>
</dbReference>
<evidence type="ECO:0000256" key="20">
    <source>
        <dbReference type="ARBA" id="ARBA00047300"/>
    </source>
</evidence>
<dbReference type="InterPro" id="IPR010071">
    <property type="entry name" value="AA_adenyl_dom"/>
</dbReference>
<dbReference type="SMART" id="SM00826">
    <property type="entry name" value="PKS_DH"/>
    <property type="match status" value="1"/>
</dbReference>
<accession>A0AAD5T901</accession>
<dbReference type="InterPro" id="IPR029058">
    <property type="entry name" value="AB_hydrolase_fold"/>
</dbReference>
<comment type="catalytic activity">
    <reaction evidence="13">
        <text>a (3R)-hydroxyacyl-[ACP] = a (2E)-enoyl-[ACP] + H2O</text>
        <dbReference type="Rhea" id="RHEA:13097"/>
        <dbReference type="Rhea" id="RHEA-COMP:9925"/>
        <dbReference type="Rhea" id="RHEA-COMP:9945"/>
        <dbReference type="ChEBI" id="CHEBI:15377"/>
        <dbReference type="ChEBI" id="CHEBI:78784"/>
        <dbReference type="ChEBI" id="CHEBI:78827"/>
        <dbReference type="EC" id="4.2.1.59"/>
    </reaction>
    <physiologicalReaction direction="left-to-right" evidence="13">
        <dbReference type="Rhea" id="RHEA:13098"/>
    </physiologicalReaction>
</comment>
<comment type="catalytic activity">
    <reaction evidence="35">
        <text>a fatty acyl-[ACP] + malonyl-[ACP] + H(+) = a 3-oxoacyl-[ACP] + holo-[ACP] + CO2</text>
        <dbReference type="Rhea" id="RHEA:22836"/>
        <dbReference type="Rhea" id="RHEA-COMP:9623"/>
        <dbReference type="Rhea" id="RHEA-COMP:9685"/>
        <dbReference type="Rhea" id="RHEA-COMP:9916"/>
        <dbReference type="Rhea" id="RHEA-COMP:14125"/>
        <dbReference type="ChEBI" id="CHEBI:15378"/>
        <dbReference type="ChEBI" id="CHEBI:16526"/>
        <dbReference type="ChEBI" id="CHEBI:64479"/>
        <dbReference type="ChEBI" id="CHEBI:78449"/>
        <dbReference type="ChEBI" id="CHEBI:78776"/>
        <dbReference type="ChEBI" id="CHEBI:138651"/>
        <dbReference type="EC" id="2.3.1.41"/>
    </reaction>
    <physiologicalReaction direction="left-to-right" evidence="35">
        <dbReference type="Rhea" id="RHEA:22837"/>
    </physiologicalReaction>
</comment>
<keyword evidence="7" id="KW-0663">Pyridoxal phosphate</keyword>
<comment type="catalytic activity">
    <reaction evidence="26">
        <text>dodecanoyl-[ACP] + malonyl-[ACP] + H(+) = 3-oxotetradecanoyl-[ACP] + holo-[ACP] + CO2</text>
        <dbReference type="Rhea" id="RHEA:41884"/>
        <dbReference type="Rhea" id="RHEA-COMP:9623"/>
        <dbReference type="Rhea" id="RHEA-COMP:9644"/>
        <dbReference type="Rhea" id="RHEA-COMP:9645"/>
        <dbReference type="Rhea" id="RHEA-COMP:9685"/>
        <dbReference type="ChEBI" id="CHEBI:15378"/>
        <dbReference type="ChEBI" id="CHEBI:16526"/>
        <dbReference type="ChEBI" id="CHEBI:64479"/>
        <dbReference type="ChEBI" id="CHEBI:65264"/>
        <dbReference type="ChEBI" id="CHEBI:78449"/>
        <dbReference type="ChEBI" id="CHEBI:78473"/>
    </reaction>
    <physiologicalReaction direction="left-to-right" evidence="26">
        <dbReference type="Rhea" id="RHEA:41885"/>
    </physiologicalReaction>
</comment>
<evidence type="ECO:0000256" key="38">
    <source>
        <dbReference type="ARBA" id="ARBA00048691"/>
    </source>
</evidence>
<dbReference type="Gene3D" id="3.90.180.10">
    <property type="entry name" value="Medium-chain alcohol dehydrogenases, catalytic domain"/>
    <property type="match status" value="1"/>
</dbReference>
<comment type="catalytic activity">
    <reaction evidence="42">
        <text>decanoyl-[ACP] + malonyl-[ACP] + H(+) = 3-oxododecanoyl-[ACP] + holo-[ACP] + CO2</text>
        <dbReference type="Rhea" id="RHEA:41868"/>
        <dbReference type="Rhea" id="RHEA-COMP:9623"/>
        <dbReference type="Rhea" id="RHEA-COMP:9640"/>
        <dbReference type="Rhea" id="RHEA-COMP:9641"/>
        <dbReference type="Rhea" id="RHEA-COMP:9685"/>
        <dbReference type="ChEBI" id="CHEBI:15378"/>
        <dbReference type="ChEBI" id="CHEBI:16526"/>
        <dbReference type="ChEBI" id="CHEBI:64479"/>
        <dbReference type="ChEBI" id="CHEBI:78449"/>
        <dbReference type="ChEBI" id="CHEBI:78468"/>
        <dbReference type="ChEBI" id="CHEBI:78469"/>
    </reaction>
    <physiologicalReaction direction="left-to-right" evidence="42">
        <dbReference type="Rhea" id="RHEA:41869"/>
    </physiologicalReaction>
</comment>
<dbReference type="Gene3D" id="3.40.366.10">
    <property type="entry name" value="Malonyl-Coenzyme A Acyl Carrier Protein, domain 2"/>
    <property type="match status" value="1"/>
</dbReference>
<dbReference type="SUPFAM" id="SSF51735">
    <property type="entry name" value="NAD(P)-binding Rossmann-fold domains"/>
    <property type="match status" value="2"/>
</dbReference>
<gene>
    <name evidence="55" type="ORF">HK100_009844</name>
</gene>
<dbReference type="Pfam" id="PF08659">
    <property type="entry name" value="KR"/>
    <property type="match status" value="1"/>
</dbReference>
<dbReference type="GO" id="GO:0004313">
    <property type="term" value="F:[acyl-carrier-protein] S-acetyltransferase activity"/>
    <property type="evidence" value="ECO:0007669"/>
    <property type="project" value="UniProtKB-EC"/>
</dbReference>
<comment type="catalytic activity">
    <reaction evidence="36">
        <text>3-oxohexanoyl-[ACP] + NADPH + H(+) = (3R)-hydroxyhexanoyl-[ACP] + NADP(+)</text>
        <dbReference type="Rhea" id="RHEA:41824"/>
        <dbReference type="Rhea" id="RHEA-COMP:9629"/>
        <dbReference type="Rhea" id="RHEA-COMP:9630"/>
        <dbReference type="ChEBI" id="CHEBI:15378"/>
        <dbReference type="ChEBI" id="CHEBI:57783"/>
        <dbReference type="ChEBI" id="CHEBI:58349"/>
        <dbReference type="ChEBI" id="CHEBI:78456"/>
        <dbReference type="ChEBI" id="CHEBI:78457"/>
    </reaction>
    <physiologicalReaction direction="left-to-right" evidence="36">
        <dbReference type="Rhea" id="RHEA:41825"/>
    </physiologicalReaction>
</comment>
<reference evidence="55" key="1">
    <citation type="submission" date="2020-05" db="EMBL/GenBank/DDBJ databases">
        <title>Phylogenomic resolution of chytrid fungi.</title>
        <authorList>
            <person name="Stajich J.E."/>
            <person name="Amses K."/>
            <person name="Simmons R."/>
            <person name="Seto K."/>
            <person name="Myers J."/>
            <person name="Bonds A."/>
            <person name="Quandt C.A."/>
            <person name="Barry K."/>
            <person name="Liu P."/>
            <person name="Grigoriev I."/>
            <person name="Longcore J.E."/>
            <person name="James T.Y."/>
        </authorList>
    </citation>
    <scope>NUCLEOTIDE SEQUENCE</scope>
    <source>
        <strain evidence="55">JEL0513</strain>
    </source>
</reference>
<evidence type="ECO:0000256" key="45">
    <source>
        <dbReference type="ARBA" id="ARBA00049414"/>
    </source>
</evidence>
<dbReference type="InterPro" id="IPR042099">
    <property type="entry name" value="ANL_N_sf"/>
</dbReference>
<comment type="catalytic activity">
    <reaction evidence="44">
        <text>3-oxododecanoyl-[ACP] + NADPH + H(+) = (3R)-hydroxydodecanoyl-[ACP] + NADP(+)</text>
        <dbReference type="Rhea" id="RHEA:41872"/>
        <dbReference type="Rhea" id="RHEA-COMP:9641"/>
        <dbReference type="Rhea" id="RHEA-COMP:9642"/>
        <dbReference type="ChEBI" id="CHEBI:15378"/>
        <dbReference type="ChEBI" id="CHEBI:57783"/>
        <dbReference type="ChEBI" id="CHEBI:58349"/>
        <dbReference type="ChEBI" id="CHEBI:78469"/>
        <dbReference type="ChEBI" id="CHEBI:78470"/>
    </reaction>
    <physiologicalReaction direction="left-to-right" evidence="44">
        <dbReference type="Rhea" id="RHEA:41873"/>
    </physiologicalReaction>
</comment>
<evidence type="ECO:0008006" key="57">
    <source>
        <dbReference type="Google" id="ProtNLM"/>
    </source>
</evidence>
<evidence type="ECO:0000256" key="42">
    <source>
        <dbReference type="ARBA" id="ARBA00049109"/>
    </source>
</evidence>
<dbReference type="InterPro" id="IPR057326">
    <property type="entry name" value="KR_dom"/>
</dbReference>
<dbReference type="Gene3D" id="3.40.50.720">
    <property type="entry name" value="NAD(P)-binding Rossmann-like Domain"/>
    <property type="match status" value="2"/>
</dbReference>
<evidence type="ECO:0000256" key="19">
    <source>
        <dbReference type="ARBA" id="ARBA00029443"/>
    </source>
</evidence>
<comment type="catalytic activity">
    <reaction evidence="20">
        <text>3-oxooctadecanoyl-[ACP] + NADPH + H(+) = (3R)-hydroxyoctadecanoyl-[ACP] + NADP(+)</text>
        <dbReference type="Rhea" id="RHEA:41920"/>
        <dbReference type="Rhea" id="RHEA-COMP:9653"/>
        <dbReference type="Rhea" id="RHEA-COMP:9654"/>
        <dbReference type="ChEBI" id="CHEBI:15378"/>
        <dbReference type="ChEBI" id="CHEBI:57783"/>
        <dbReference type="ChEBI" id="CHEBI:58349"/>
        <dbReference type="ChEBI" id="CHEBI:78487"/>
        <dbReference type="ChEBI" id="CHEBI:78488"/>
    </reaction>
    <physiologicalReaction direction="left-to-right" evidence="20">
        <dbReference type="Rhea" id="RHEA:41921"/>
    </physiologicalReaction>
</comment>
<dbReference type="InterPro" id="IPR036736">
    <property type="entry name" value="ACP-like_sf"/>
</dbReference>
<dbReference type="SUPFAM" id="SSF56801">
    <property type="entry name" value="Acetyl-CoA synthetase-like"/>
    <property type="match status" value="2"/>
</dbReference>
<organism evidence="55 56">
    <name type="scientific">Physocladia obscura</name>
    <dbReference type="NCBI Taxonomy" id="109957"/>
    <lineage>
        <taxon>Eukaryota</taxon>
        <taxon>Fungi</taxon>
        <taxon>Fungi incertae sedis</taxon>
        <taxon>Chytridiomycota</taxon>
        <taxon>Chytridiomycota incertae sedis</taxon>
        <taxon>Chytridiomycetes</taxon>
        <taxon>Chytridiales</taxon>
        <taxon>Chytriomycetaceae</taxon>
        <taxon>Physocladia</taxon>
    </lineage>
</organism>
<evidence type="ECO:0000256" key="29">
    <source>
        <dbReference type="ARBA" id="ARBA00047953"/>
    </source>
</evidence>
<dbReference type="PROSITE" id="PS50075">
    <property type="entry name" value="CARRIER"/>
    <property type="match status" value="2"/>
</dbReference>
<evidence type="ECO:0000256" key="13">
    <source>
        <dbReference type="ARBA" id="ARBA00023394"/>
    </source>
</evidence>
<comment type="catalytic activity">
    <reaction evidence="29">
        <text>3-oxobutanoyl-[ACP] + NADPH + H(+) = (3R)-hydroxybutanoyl-[ACP] + NADP(+)</text>
        <dbReference type="Rhea" id="RHEA:41804"/>
        <dbReference type="Rhea" id="RHEA-COMP:9625"/>
        <dbReference type="Rhea" id="RHEA-COMP:9626"/>
        <dbReference type="ChEBI" id="CHEBI:15378"/>
        <dbReference type="ChEBI" id="CHEBI:57783"/>
        <dbReference type="ChEBI" id="CHEBI:58349"/>
        <dbReference type="ChEBI" id="CHEBI:78450"/>
        <dbReference type="ChEBI" id="CHEBI:78451"/>
    </reaction>
    <physiologicalReaction direction="left-to-right" evidence="29">
        <dbReference type="Rhea" id="RHEA:41805"/>
    </physiologicalReaction>
</comment>
<comment type="catalytic activity">
    <reaction evidence="41">
        <text>(2E)-octadecenoyl-[ACP] + NADPH + H(+) = octadecanoyl-[ACP] + NADP(+)</text>
        <dbReference type="Rhea" id="RHEA:41928"/>
        <dbReference type="Rhea" id="RHEA-COMP:9655"/>
        <dbReference type="Rhea" id="RHEA-COMP:9656"/>
        <dbReference type="ChEBI" id="CHEBI:15378"/>
        <dbReference type="ChEBI" id="CHEBI:57783"/>
        <dbReference type="ChEBI" id="CHEBI:58349"/>
        <dbReference type="ChEBI" id="CHEBI:78489"/>
        <dbReference type="ChEBI" id="CHEBI:78495"/>
    </reaction>
    <physiologicalReaction direction="left-to-right" evidence="41">
        <dbReference type="Rhea" id="RHEA:41929"/>
    </physiologicalReaction>
</comment>
<dbReference type="InterPro" id="IPR014043">
    <property type="entry name" value="Acyl_transferase_dom"/>
</dbReference>
<dbReference type="InterPro" id="IPR020807">
    <property type="entry name" value="PKS_DH"/>
</dbReference>
<evidence type="ECO:0000256" key="48">
    <source>
        <dbReference type="ARBA" id="ARBA00049521"/>
    </source>
</evidence>
<evidence type="ECO:0000256" key="12">
    <source>
        <dbReference type="ARBA" id="ARBA00023388"/>
    </source>
</evidence>
<comment type="catalytic activity">
    <reaction evidence="38">
        <text>holo-[ACP] + acetyl-CoA = acetyl-[ACP] + CoA</text>
        <dbReference type="Rhea" id="RHEA:41788"/>
        <dbReference type="Rhea" id="RHEA-COMP:9621"/>
        <dbReference type="Rhea" id="RHEA-COMP:9685"/>
        <dbReference type="ChEBI" id="CHEBI:57287"/>
        <dbReference type="ChEBI" id="CHEBI:57288"/>
        <dbReference type="ChEBI" id="CHEBI:64479"/>
        <dbReference type="ChEBI" id="CHEBI:78446"/>
        <dbReference type="EC" id="2.3.1.38"/>
    </reaction>
    <physiologicalReaction direction="left-to-right" evidence="38">
        <dbReference type="Rhea" id="RHEA:41789"/>
    </physiologicalReaction>
</comment>
<keyword evidence="3" id="KW-0597">Phosphoprotein</keyword>
<comment type="catalytic activity">
    <reaction evidence="23">
        <text>3-oxodecanoyl-[ACP] + NADPH + H(+) = (3R)-hydroxydecanoyl-[ACP] + NADP(+)</text>
        <dbReference type="Rhea" id="RHEA:41856"/>
        <dbReference type="Rhea" id="RHEA-COMP:9637"/>
        <dbReference type="Rhea" id="RHEA-COMP:9638"/>
        <dbReference type="ChEBI" id="CHEBI:15378"/>
        <dbReference type="ChEBI" id="CHEBI:57783"/>
        <dbReference type="ChEBI" id="CHEBI:58349"/>
        <dbReference type="ChEBI" id="CHEBI:78464"/>
        <dbReference type="ChEBI" id="CHEBI:78466"/>
    </reaction>
    <physiologicalReaction direction="left-to-right" evidence="23">
        <dbReference type="Rhea" id="RHEA:41857"/>
    </physiologicalReaction>
</comment>
<keyword evidence="56" id="KW-1185">Reference proteome</keyword>
<evidence type="ECO:0000256" key="50">
    <source>
        <dbReference type="PROSITE-ProRule" id="PRU01363"/>
    </source>
</evidence>
<comment type="catalytic activity">
    <reaction evidence="48">
        <text>(2E)-decenoyl-[ACP] + NADPH + H(+) = decanoyl-[ACP] + NADP(+)</text>
        <dbReference type="Rhea" id="RHEA:41864"/>
        <dbReference type="Rhea" id="RHEA-COMP:9639"/>
        <dbReference type="Rhea" id="RHEA-COMP:9640"/>
        <dbReference type="ChEBI" id="CHEBI:15378"/>
        <dbReference type="ChEBI" id="CHEBI:57783"/>
        <dbReference type="ChEBI" id="CHEBI:58349"/>
        <dbReference type="ChEBI" id="CHEBI:78467"/>
        <dbReference type="ChEBI" id="CHEBI:78468"/>
    </reaction>
    <physiologicalReaction direction="left-to-right" evidence="48">
        <dbReference type="Rhea" id="RHEA:41865"/>
    </physiologicalReaction>
</comment>
<comment type="catalytic activity">
    <reaction evidence="30">
        <text>acetyl-[ACP] + malonyl-[ACP] + H(+) = 3-oxobutanoyl-[ACP] + holo-[ACP] + CO2</text>
        <dbReference type="Rhea" id="RHEA:41800"/>
        <dbReference type="Rhea" id="RHEA-COMP:9621"/>
        <dbReference type="Rhea" id="RHEA-COMP:9623"/>
        <dbReference type="Rhea" id="RHEA-COMP:9625"/>
        <dbReference type="Rhea" id="RHEA-COMP:9685"/>
        <dbReference type="ChEBI" id="CHEBI:15378"/>
        <dbReference type="ChEBI" id="CHEBI:16526"/>
        <dbReference type="ChEBI" id="CHEBI:64479"/>
        <dbReference type="ChEBI" id="CHEBI:78446"/>
        <dbReference type="ChEBI" id="CHEBI:78449"/>
        <dbReference type="ChEBI" id="CHEBI:78450"/>
    </reaction>
    <physiologicalReaction direction="left-to-right" evidence="30">
        <dbReference type="Rhea" id="RHEA:41801"/>
    </physiologicalReaction>
</comment>
<evidence type="ECO:0000256" key="33">
    <source>
        <dbReference type="ARBA" id="ARBA00048289"/>
    </source>
</evidence>
<dbReference type="InterPro" id="IPR011032">
    <property type="entry name" value="GroES-like_sf"/>
</dbReference>
<evidence type="ECO:0000256" key="6">
    <source>
        <dbReference type="ARBA" id="ARBA00022799"/>
    </source>
</evidence>
<dbReference type="PROSITE" id="PS52004">
    <property type="entry name" value="KS3_2"/>
    <property type="match status" value="1"/>
</dbReference>
<evidence type="ECO:0000256" key="23">
    <source>
        <dbReference type="ARBA" id="ARBA00047440"/>
    </source>
</evidence>
<dbReference type="Gene3D" id="3.40.47.10">
    <property type="match status" value="2"/>
</dbReference>
<dbReference type="InterPro" id="IPR049551">
    <property type="entry name" value="PKS_DH_C"/>
</dbReference>
<dbReference type="GO" id="GO:0031177">
    <property type="term" value="F:phosphopantetheine binding"/>
    <property type="evidence" value="ECO:0007669"/>
    <property type="project" value="TreeGrafter"/>
</dbReference>
<dbReference type="InterPro" id="IPR009081">
    <property type="entry name" value="PP-bd_ACP"/>
</dbReference>
<dbReference type="SUPFAM" id="SSF50129">
    <property type="entry name" value="GroES-like"/>
    <property type="match status" value="1"/>
</dbReference>
<comment type="catalytic activity">
    <reaction evidence="34">
        <text>(2E)-octenoyl-[ACP] + NADPH + H(+) = octanoyl-[ACP] + NADP(+)</text>
        <dbReference type="Rhea" id="RHEA:41848"/>
        <dbReference type="Rhea" id="RHEA-COMP:9635"/>
        <dbReference type="Rhea" id="RHEA-COMP:9636"/>
        <dbReference type="ChEBI" id="CHEBI:15378"/>
        <dbReference type="ChEBI" id="CHEBI:57783"/>
        <dbReference type="ChEBI" id="CHEBI:58349"/>
        <dbReference type="ChEBI" id="CHEBI:78462"/>
        <dbReference type="ChEBI" id="CHEBI:78463"/>
    </reaction>
    <physiologicalReaction direction="left-to-right" evidence="34">
        <dbReference type="Rhea" id="RHEA:41849"/>
    </physiologicalReaction>
</comment>
<comment type="catalytic activity">
    <reaction evidence="16">
        <text>(3R)-hydroxyhexadecanoyl-[ACP] = (2E)-hexadecenoyl-[ACP] + H2O</text>
        <dbReference type="Rhea" id="RHEA:41908"/>
        <dbReference type="Rhea" id="RHEA-COMP:9650"/>
        <dbReference type="Rhea" id="RHEA-COMP:9651"/>
        <dbReference type="ChEBI" id="CHEBI:15377"/>
        <dbReference type="ChEBI" id="CHEBI:78480"/>
        <dbReference type="ChEBI" id="CHEBI:78481"/>
    </reaction>
    <physiologicalReaction direction="left-to-right" evidence="16">
        <dbReference type="Rhea" id="RHEA:41909"/>
    </physiologicalReaction>
</comment>
<dbReference type="InterPro" id="IPR000873">
    <property type="entry name" value="AMP-dep_synth/lig_dom"/>
</dbReference>
<dbReference type="GO" id="GO:0044550">
    <property type="term" value="P:secondary metabolite biosynthetic process"/>
    <property type="evidence" value="ECO:0007669"/>
    <property type="project" value="TreeGrafter"/>
</dbReference>
<keyword evidence="51" id="KW-0175">Coiled coil</keyword>
<dbReference type="SUPFAM" id="SSF53474">
    <property type="entry name" value="alpha/beta-Hydrolases"/>
    <property type="match status" value="1"/>
</dbReference>
<dbReference type="Pfam" id="PF00698">
    <property type="entry name" value="Acyl_transf_1"/>
    <property type="match status" value="1"/>
</dbReference>
<evidence type="ECO:0000256" key="11">
    <source>
        <dbReference type="ARBA" id="ARBA00023373"/>
    </source>
</evidence>
<dbReference type="GO" id="GO:0043041">
    <property type="term" value="P:amino acid activation for nonribosomal peptide biosynthetic process"/>
    <property type="evidence" value="ECO:0007669"/>
    <property type="project" value="TreeGrafter"/>
</dbReference>
<evidence type="ECO:0000256" key="27">
    <source>
        <dbReference type="ARBA" id="ARBA00047810"/>
    </source>
</evidence>
<dbReference type="InterPro" id="IPR025110">
    <property type="entry name" value="AMP-bd_C"/>
</dbReference>
<dbReference type="GO" id="GO:0005737">
    <property type="term" value="C:cytoplasm"/>
    <property type="evidence" value="ECO:0007669"/>
    <property type="project" value="TreeGrafter"/>
</dbReference>
<dbReference type="InterPro" id="IPR032821">
    <property type="entry name" value="PKS_assoc"/>
</dbReference>
<dbReference type="Gene3D" id="3.10.129.110">
    <property type="entry name" value="Polyketide synthase dehydratase"/>
    <property type="match status" value="1"/>
</dbReference>
<dbReference type="NCBIfam" id="TIGR01733">
    <property type="entry name" value="AA-adenyl-dom"/>
    <property type="match status" value="2"/>
</dbReference>
<dbReference type="InterPro" id="IPR001242">
    <property type="entry name" value="Condensation_dom"/>
</dbReference>
<dbReference type="SMART" id="SM00827">
    <property type="entry name" value="PKS_AT"/>
    <property type="match status" value="1"/>
</dbReference>
<keyword evidence="8" id="KW-0511">Multifunctional enzyme</keyword>
<comment type="catalytic activity">
    <reaction evidence="17">
        <text>(3R)-hydroxybutanoyl-[ACP] = (2E)-butenoyl-[ACP] + H2O</text>
        <dbReference type="Rhea" id="RHEA:41808"/>
        <dbReference type="Rhea" id="RHEA-COMP:9626"/>
        <dbReference type="Rhea" id="RHEA-COMP:9627"/>
        <dbReference type="ChEBI" id="CHEBI:15377"/>
        <dbReference type="ChEBI" id="CHEBI:78451"/>
        <dbReference type="ChEBI" id="CHEBI:78453"/>
    </reaction>
    <physiologicalReaction direction="left-to-right" evidence="17">
        <dbReference type="Rhea" id="RHEA:41809"/>
    </physiologicalReaction>
</comment>
<dbReference type="InterPro" id="IPR036291">
    <property type="entry name" value="NAD(P)-bd_dom_sf"/>
</dbReference>
<evidence type="ECO:0000256" key="28">
    <source>
        <dbReference type="ARBA" id="ARBA00047897"/>
    </source>
</evidence>
<feature type="domain" description="Ketosynthase family 3 (KS3)" evidence="53">
    <location>
        <begin position="1"/>
        <end position="389"/>
    </location>
</feature>
<evidence type="ECO:0000256" key="36">
    <source>
        <dbReference type="ARBA" id="ARBA00048571"/>
    </source>
</evidence>
<name>A0AAD5T901_9FUNG</name>
<dbReference type="InterPro" id="IPR020843">
    <property type="entry name" value="ER"/>
</dbReference>
<evidence type="ECO:0000256" key="3">
    <source>
        <dbReference type="ARBA" id="ARBA00022553"/>
    </source>
</evidence>
<dbReference type="CDD" id="cd05930">
    <property type="entry name" value="A_NRPS"/>
    <property type="match status" value="2"/>
</dbReference>
<evidence type="ECO:0000256" key="25">
    <source>
        <dbReference type="ARBA" id="ARBA00047500"/>
    </source>
</evidence>
<proteinExistence type="inferred from homology"/>
<evidence type="ECO:0000256" key="22">
    <source>
        <dbReference type="ARBA" id="ARBA00047400"/>
    </source>
</evidence>
<dbReference type="GO" id="GO:0141148">
    <property type="term" value="F:enoyl-[acyl-carrier-protein] reductase (NADPH) activity"/>
    <property type="evidence" value="ECO:0007669"/>
    <property type="project" value="UniProtKB-EC"/>
</dbReference>
<feature type="region of interest" description="N-terminal hotdog fold" evidence="50">
    <location>
        <begin position="894"/>
        <end position="1017"/>
    </location>
</feature>
<evidence type="ECO:0000256" key="21">
    <source>
        <dbReference type="ARBA" id="ARBA00047394"/>
    </source>
</evidence>
<evidence type="ECO:0000256" key="35">
    <source>
        <dbReference type="ARBA" id="ARBA00048506"/>
    </source>
</evidence>
<evidence type="ECO:0000256" key="5">
    <source>
        <dbReference type="ARBA" id="ARBA00022679"/>
    </source>
</evidence>
<comment type="catalytic activity">
    <reaction evidence="45">
        <text>3-oxohexadecanoyl-[ACP] + NADPH + H(+) = (3R)-hydroxyhexadecanoyl-[ACP] + NADP(+)</text>
        <dbReference type="Rhea" id="RHEA:41904"/>
        <dbReference type="Rhea" id="RHEA-COMP:9649"/>
        <dbReference type="Rhea" id="RHEA-COMP:9650"/>
        <dbReference type="ChEBI" id="CHEBI:15378"/>
        <dbReference type="ChEBI" id="CHEBI:57783"/>
        <dbReference type="ChEBI" id="CHEBI:58349"/>
        <dbReference type="ChEBI" id="CHEBI:78478"/>
        <dbReference type="ChEBI" id="CHEBI:78480"/>
    </reaction>
    <physiologicalReaction direction="left-to-right" evidence="45">
        <dbReference type="Rhea" id="RHEA:41905"/>
    </physiologicalReaction>
</comment>
<feature type="coiled-coil region" evidence="51">
    <location>
        <begin position="1014"/>
        <end position="1041"/>
    </location>
</feature>
<evidence type="ECO:0000259" key="52">
    <source>
        <dbReference type="PROSITE" id="PS50075"/>
    </source>
</evidence>
<comment type="catalytic activity">
    <reaction evidence="40">
        <text>3-oxotetradecanoyl-[ACP] + NADPH + H(+) = (3R)-hydroxytetradecanoyl-[ACP] + NADP(+)</text>
        <dbReference type="Rhea" id="RHEA:41888"/>
        <dbReference type="Rhea" id="RHEA-COMP:9645"/>
        <dbReference type="Rhea" id="RHEA-COMP:9646"/>
        <dbReference type="ChEBI" id="CHEBI:15378"/>
        <dbReference type="ChEBI" id="CHEBI:57783"/>
        <dbReference type="ChEBI" id="CHEBI:58349"/>
        <dbReference type="ChEBI" id="CHEBI:78473"/>
        <dbReference type="ChEBI" id="CHEBI:78474"/>
    </reaction>
    <physiologicalReaction direction="left-to-right" evidence="40">
        <dbReference type="Rhea" id="RHEA:41889"/>
    </physiologicalReaction>
</comment>
<dbReference type="GO" id="GO:0016874">
    <property type="term" value="F:ligase activity"/>
    <property type="evidence" value="ECO:0007669"/>
    <property type="project" value="UniProtKB-KW"/>
</dbReference>
<dbReference type="Pfam" id="PF00550">
    <property type="entry name" value="PP-binding"/>
    <property type="match status" value="3"/>
</dbReference>
<dbReference type="Pfam" id="PF00975">
    <property type="entry name" value="Thioesterase"/>
    <property type="match status" value="1"/>
</dbReference>
<comment type="catalytic activity">
    <reaction evidence="12">
        <text>(3R)-hydroxydecanoyl-[ACP] = (2E)-decenoyl-[ACP] + H2O</text>
        <dbReference type="Rhea" id="RHEA:41860"/>
        <dbReference type="Rhea" id="RHEA-COMP:9638"/>
        <dbReference type="Rhea" id="RHEA-COMP:9639"/>
        <dbReference type="ChEBI" id="CHEBI:15377"/>
        <dbReference type="ChEBI" id="CHEBI:78466"/>
        <dbReference type="ChEBI" id="CHEBI:78467"/>
    </reaction>
    <physiologicalReaction direction="left-to-right" evidence="12">
        <dbReference type="Rhea" id="RHEA:41861"/>
    </physiologicalReaction>
</comment>
<comment type="catalytic activity">
    <reaction evidence="43">
        <text>(2E)-tetradecenoyl-[ACP] + NADPH + H(+) = tetradecanoyl-[ACP] + NADP(+)</text>
        <dbReference type="Rhea" id="RHEA:41896"/>
        <dbReference type="Rhea" id="RHEA-COMP:9647"/>
        <dbReference type="Rhea" id="RHEA-COMP:9648"/>
        <dbReference type="ChEBI" id="CHEBI:15378"/>
        <dbReference type="ChEBI" id="CHEBI:57783"/>
        <dbReference type="ChEBI" id="CHEBI:58349"/>
        <dbReference type="ChEBI" id="CHEBI:78475"/>
        <dbReference type="ChEBI" id="CHEBI:78477"/>
    </reaction>
    <physiologicalReaction direction="left-to-right" evidence="43">
        <dbReference type="Rhea" id="RHEA:41897"/>
    </physiologicalReaction>
</comment>
<feature type="domain" description="PKS/mFAS DH" evidence="54">
    <location>
        <begin position="894"/>
        <end position="1187"/>
    </location>
</feature>
<comment type="catalytic activity">
    <reaction evidence="15">
        <text>(3R)-hydroxyoctadecanoyl-[ACP] = (2E)-octadecenoyl-[ACP] + H2O</text>
        <dbReference type="Rhea" id="RHEA:41924"/>
        <dbReference type="Rhea" id="RHEA-COMP:9654"/>
        <dbReference type="Rhea" id="RHEA-COMP:9655"/>
        <dbReference type="ChEBI" id="CHEBI:15377"/>
        <dbReference type="ChEBI" id="CHEBI:78488"/>
        <dbReference type="ChEBI" id="CHEBI:78489"/>
    </reaction>
    <physiologicalReaction direction="left-to-right" evidence="15">
        <dbReference type="Rhea" id="RHEA:41925"/>
    </physiologicalReaction>
</comment>
<sequence>MTQIAIVGIGLRFPGDCKTKQDFLSLLKSKKTAISSVPSSRWDKDRFGIRLASDQGGFLSTDDITSFDSLAYGVSAKEADYMDPHQRLLIDVAREALDDAGVIYRGTKTGCFIAGSAEGAYIQGFKESEYCVTGSALALQANRISFLFDLSGPSAIYDTACSSSLVALHSAILAIEAGDCPQALVGGVNLMLTPALSESFSSLGTLSQTGIPRAFDADADGYVRVNSNGKGMSITMPDIEGQKNVIQTAYARAGRKISDAVAVECHGTGTPVGDPIEIGAIGACLLESGASMETKISIGTVKNCIGHLEYASGMAGLVKACLMLDAQVLLPTINCHNLSPKIPWSKFPIKVQLDSEPMPDSRLTTDNKFVMSVSSFGFGGVNCHVVLETESRLRNRRVVTVELEPAGTLDQDPILWLAGAIQSNTVTNMISALKKTEGLKSAKDINQVAFIMSRRSRIHPQIAFAVGSDVELLTFDSPVNAPFRKPNTVFVFSGQGPQHPNMGKRLYQRFSVFKRSIDRMDATYFTSTETSFLETFGLFTSTKPCIFKDSNDWPISAVVVSLVFYHVALFDLWNSLNIAPQYVMGHSVGEVAALYAAGAITSQQAVHLAIARVHALGGLPDGAGMIALGCKLKIAKGLISDVLSEDSVYFEPTENGFRERGLWVSAINSDSAVSVSGNNDLLEKLCEKCENLQIFARILKVGGPFHSPLVEVIKQNFIAEAELILKSNTPRSSKSSPVFISTVDGQVQDLSFIATADYCWSNIREAVNFVEAAKLALSLSQDAQCKTAIVEISPHPVLSPYIESISQDVKSEPLVTASAKRPNIKKGESASAEDAQFLRAVGDLVQAGCRDANFSKLFSIETSDLLLGEFDSVEKYLPAYPIQIKPKKYYVINEEPYDKYKRIAPLKGPLYGSLIAMSTKTYPWVKGHTVDGSIVFPAAGYLESAFENGGRTLKNIHFIKALTLQEGESPIYVGFCRGSVDGNWSFKSSSGVEVNESGVVLDTKHCTGYLTSEVSQLTDDAQDLLSNLDEFLNKMETAKETEKPYDTFESWGFGYSREFKLITSLKAIGNEYAGILTVPESVWNNPFASNMILHPGILDSIFQITAAWLLNADVNGSFLPAQIDKISILASSKALRSATKILIVVKNYKYSCDRYSGNIVVLDLETREVLLEIRDFVSLKNPTRTLVCENPPLTIAKDVIKFFVALDATILSDSGTIVDLEHSDRLNELRISDIGFLDRLYSDAAIFEATTTAVAASIRKLCKNQPANKKVIRILELQHPSLGLNSYVADLKSNVTAYIELVQLKIRNNNYEFDDFDSILKFATEDERIRMCSFDLILGWECGDNLNNSFSNWLQLLLVPGGVLIWTGWACCATPSFGISNFSFFSERLTLSSDSQVGRNSSRQTLSDSSSFDNSGASKLLHTKNIASQNYGLITVSVLQRLETLPLSSNFIISTNSKSIVIEFVENSEMRFVEQIKSLADPLNFKIWVITNDTVQGCMGIALTQTLQNEFPGICAYVIAFEENMTGNEKTAWLKMVQDFESFGRIEPVIYVHNGEMFSKRFWECPRIPSEARGQNWVLDFVQAGSPSIENLAPHYTTASSKITEYGVLLQIKSVAMNFKNVLSAVGLLPPNERFCELSGEVTRFNVGDHVMGFSPANTREASLLVASEHCLVKMPRDMSFDEAACFTVAYATAWYSLIDVGKISEGDAVLIHAASGGVGVAAVQIAQRFRCKIFCTVGTQDKREFLSSVLQVPFESMGHSRSHESWTQSAKNWLSIRGKSGFDIILNSLQGQHLHAGCDLLAPLGKFVDIGKRDILAGSLMSMSMFAPATSYNAIELGIIAESKPKEMRRILDDIVSAWKQKKFIHLVGHKFSNAKGLLEAYSFMKSGAHIGKIAVDISSNTNPLALLPSKYIFDISKTYILVGGCGGLGPHIALWMIRHGAQTIFLTGRRGKLDSLGILISHAAVEAGGRIIPIAADATNTDHMKMVVAEAMSIGPIGGVMLMTVVLDDDLIVNMTQNKFNKVAHSKIEPLRILQNCIDLEHVDFLILFSSVVVLCSNPGQSNYSVAQAYFDYIAALLPNTCSIAVPAIKDVGIFAKTVGKKTRAKGSLQNLSLDSTELFYLIGDAIERIMSRDGHLPYYVPGIAWDDVYPWFPSLQAGISHLCNHKSKNETNAKYEDDPIGNIFIKVMHLNLSNIDTAANLNTLGLDSLAASQISMRLENELGIKMSQIQLLGNVSIDILRSKYLEHLQIKNMHGEKGSKMVKITGLEKYKLKPVFKSIVENGGEKSLVFPVSFAQSRIYLASHINQDSSYHLPMYFVLKRNDVDISTLLEAAKFACRKHSILKSTYTFVDGELKQCYQPSIEFNFPIMDISNEEDPIQAAFNLMAEDNKVLFDLENGPIVRMQFFLSTDFVVTYFNVHHIVVETWSLNIILREIIEAFKFSANGIPAIPELQYFDYCIWEKEYWENYDEVEMKKAVAFWETELYNAEEFSVPASTLDENTNDVVEYESDITVSHLEILAKTYKCSIFQLLYTCFAILLTKYGRQNNFTIGTPVSTRRLAEVKDIVGPFMNTVAIRNFIDMDSTFLDLVQSVRSKILDVMQNSEIPFDLLTRKLSASIDLPRLIQVMFVFVDDIVEIKDSADITFVVLPTAPQRGLGVATRITRNGFLKLEISSRSGFMGTITAKTLADNFQQLIKSVLLNPVGPISNLAVNSAKTEIIQRSFSNNKELDFNSVYDFVKQKFSKFSVSTAIEDYSAGVKEIISYKLLEERVNILATKLSALRIGKESLVALYIDRGADMVISILAVWKLNAAYVPLDPDFPASRLVGLLLQIEANVIICSGSRETQISDLLAQLNSNAKYLKLDSGFWSQPFEVNKAAATPATSTFDNIHPAYVLFTSGSSGEPKGVVVSHKAVIAAITELIKIYKINSSSRLLQMANYTFDPSVADICTTLASGATLLMFAKEQVYGALASTIKLSNPTHLASTPAIVGSLKKQDIPSHLVIIVGGESLTKIIVKELSAVARLVNVYGPTEATVIVFSNEVKENGAASIIGKPLSRVRAYILDDTMSPVSDGVTGELYLAGPQLASGYFKREDLTAEAFFEDLFVANEKMYKTGDMVRRYSNSGLFEYLGRKDRQIKIRGQRVEIEEVTIVLNRHPNVINNAIIHINSESQDYLIGFVVLTTNAPLDILSKIKQFLLDQLPQYMIPKLLIHVPNLPLTTAKKVNYRFLQLQYSDVITKALSTPELISFVKARNSIEETVWLKCSEILGHKKFGVADNLFEIGMNSLSMLKFAFSLQQSNMSVTPAFIFANPTVAAISANLKQTGADIHRKSYFQKAIEANEGKVVAFPSSFAQTQIWLACQAEGVEAYHMPLIFKTPSRFSSATEFLEHLKVAVFRHKIFRATFSLEDGKLLQYYHPEMELVFDIVKLDNSATFEKDVAAIAWHDNLIPFDLVNGPLLRMKGFEAGLESFIYLNMHHMVMDEWSFNNLIASLSQDDAIDEPDSFQYFDFCVWEREQIEADDLEQSVEFWTSQLNDTEAFSLPQSLFARDSKELIFGHHILDISVSEVMILASSQQSTMFQVLFSCFAILLSKYSSQEKFSVSTPVSVRRFAEATAMIGPFVNTVVITNKLRNDQRFDEFLAHTRNRIIDAVGHGEIPLQILTEKLRPSINLPELIQTMFVFNELNTAVAGIEMVPLSESLKAKGNLSAALSVSTNGCLEITITGKHAFMETITTEMISNHFAHLLKLILRDPHQCIGKLSLMHVESKAIVNLIPERAGTDFNGIYEYISQNFKASNNVAIEDYTSGSKESVSYPVLVERVTKLASLFLRLGVGKKSLIALCMDRGADMIIAILATWKANAAYVPLDPDLPTTRLVNLMQQVQPPIIISSVSCEDQVSALLTQSDSNAKHIMLNSAYWSQNRQINEVEPINSAINSNHPAYVLFTSGSTGEPKGVVVSHQAVINSMVGNCPVYKVNSESRLLQMASYTFDPSVADICTAFASVATLIIFPKEKVFGDLKATIQLSNPTHLLSTPTVIGTLSAHDIPAGLTIFVGGEPLTKAIVQEFSEKVILMNLYGPTEATVNISGQRMFKHTPPNMIGKPVENVRAYVFDEFLNMVPDGIVGELYLGGNQLATEYYKRKDLTEAAFFKDPYVVNERIYKTGDLVRRYPNGELEYMGRKDTQIKIRGQRIELGEIVNVLNNHSIVKEAVVIHVKREFQDHLIAFVVLKIEISDKLLAEIKLFLMDKLPQYMVPRVLIPVDRIPRTTSGKTDDKALAFNCRELIDQALLPQGLKAILPANKMEQAIWDIVSDILGHSKFGVTDRLFEIGMNSLQLLRFSKQLEAKLGLPVNLKLLFMNPTIRSLTSQKLEKEPSIVQMSRGASETGPKVFFFPPIIPSVLPYTQLHNLLAVTSYAISIHKSFETMEDMAKAYIKVMRSEQPTGPYNIAGYSMGGMLALCAASILTAKYQVVVDNVIMYDSSHPKTIMSSEYTNISQTMREYVGDYDADQELMIDLQKLVGHNEMVIQKWKPLPYSGKVTLIHSDENAYPSNGWTPDLLPNFKVIAYSATHLKFFHEPHVRDMATICNKLLLEVPSSDSPITPITNTLFLDAQIPNSLITSTSATLLSPSRSVTPIMVVTQGFKIFKGKSPFAKMMKKLNVSVSARMGKVWN</sequence>
<comment type="catalytic activity">
    <reaction evidence="28">
        <text>(2E)-hexenoyl-[ACP] + NADPH + H(+) = hexanoyl-[ACP] + NADP(+)</text>
        <dbReference type="Rhea" id="RHEA:41832"/>
        <dbReference type="Rhea" id="RHEA-COMP:9631"/>
        <dbReference type="Rhea" id="RHEA-COMP:9632"/>
        <dbReference type="ChEBI" id="CHEBI:15378"/>
        <dbReference type="ChEBI" id="CHEBI:57783"/>
        <dbReference type="ChEBI" id="CHEBI:58349"/>
        <dbReference type="ChEBI" id="CHEBI:78458"/>
        <dbReference type="ChEBI" id="CHEBI:78459"/>
    </reaction>
    <physiologicalReaction direction="left-to-right" evidence="28">
        <dbReference type="Rhea" id="RHEA:41833"/>
    </physiologicalReaction>
</comment>
<evidence type="ECO:0000256" key="18">
    <source>
        <dbReference type="ARBA" id="ARBA00023442"/>
    </source>
</evidence>
<dbReference type="GO" id="GO:0019171">
    <property type="term" value="F:(3R)-hydroxyacyl-[acyl-carrier-protein] dehydratase activity"/>
    <property type="evidence" value="ECO:0007669"/>
    <property type="project" value="UniProtKB-EC"/>
</dbReference>
<evidence type="ECO:0000256" key="26">
    <source>
        <dbReference type="ARBA" id="ARBA00047578"/>
    </source>
</evidence>
<dbReference type="InterPro" id="IPR023213">
    <property type="entry name" value="CAT-like_dom_sf"/>
</dbReference>
<comment type="catalytic activity">
    <reaction evidence="46">
        <text>3-oxooctanoyl-[ACP] + NADPH + H(+) = (3R)-hydroxyoctanoyl-[ACP] + NADP(+)</text>
        <dbReference type="Rhea" id="RHEA:41840"/>
        <dbReference type="Rhea" id="RHEA-COMP:9633"/>
        <dbReference type="Rhea" id="RHEA-COMP:9634"/>
        <dbReference type="ChEBI" id="CHEBI:15378"/>
        <dbReference type="ChEBI" id="CHEBI:57783"/>
        <dbReference type="ChEBI" id="CHEBI:58349"/>
        <dbReference type="ChEBI" id="CHEBI:78460"/>
        <dbReference type="ChEBI" id="CHEBI:78461"/>
    </reaction>
    <physiologicalReaction direction="left-to-right" evidence="46">
        <dbReference type="Rhea" id="RHEA:41841"/>
    </physiologicalReaction>
</comment>
<evidence type="ECO:0000256" key="32">
    <source>
        <dbReference type="ARBA" id="ARBA00048281"/>
    </source>
</evidence>
<comment type="catalytic activity">
    <reaction evidence="32">
        <text>(2E)-dodecenoyl-[ACP] + NADPH + H(+) = dodecanoyl-[ACP] + NADP(+)</text>
        <dbReference type="Rhea" id="RHEA:41880"/>
        <dbReference type="Rhea" id="RHEA-COMP:9643"/>
        <dbReference type="Rhea" id="RHEA-COMP:9644"/>
        <dbReference type="ChEBI" id="CHEBI:15378"/>
        <dbReference type="ChEBI" id="CHEBI:57783"/>
        <dbReference type="ChEBI" id="CHEBI:58349"/>
        <dbReference type="ChEBI" id="CHEBI:65264"/>
        <dbReference type="ChEBI" id="CHEBI:78472"/>
    </reaction>
    <physiologicalReaction direction="left-to-right" evidence="32">
        <dbReference type="Rhea" id="RHEA:41881"/>
    </physiologicalReaction>
</comment>
<dbReference type="InterPro" id="IPR016039">
    <property type="entry name" value="Thiolase-like"/>
</dbReference>
<evidence type="ECO:0000256" key="8">
    <source>
        <dbReference type="ARBA" id="ARBA00023268"/>
    </source>
</evidence>
<dbReference type="GO" id="GO:0004315">
    <property type="term" value="F:3-oxoacyl-[acyl-carrier-protein] synthase activity"/>
    <property type="evidence" value="ECO:0007669"/>
    <property type="project" value="UniProtKB-EC"/>
</dbReference>
<keyword evidence="2" id="KW-0596">Phosphopantetheine</keyword>
<dbReference type="SMART" id="SM00822">
    <property type="entry name" value="PKS_KR"/>
    <property type="match status" value="1"/>
</dbReference>
<evidence type="ECO:0000256" key="41">
    <source>
        <dbReference type="ARBA" id="ARBA00049019"/>
    </source>
</evidence>
<dbReference type="PROSITE" id="PS00455">
    <property type="entry name" value="AMP_BINDING"/>
    <property type="match status" value="2"/>
</dbReference>
<evidence type="ECO:0000256" key="1">
    <source>
        <dbReference type="ARBA" id="ARBA00005189"/>
    </source>
</evidence>
<keyword evidence="4" id="KW-0436">Ligase</keyword>
<evidence type="ECO:0000256" key="4">
    <source>
        <dbReference type="ARBA" id="ARBA00022598"/>
    </source>
</evidence>
<comment type="catalytic activity">
    <reaction evidence="25">
        <text>(2E)-butenoyl-[ACP] + NADPH + H(+) = butanoyl-[ACP] + NADP(+)</text>
        <dbReference type="Rhea" id="RHEA:41812"/>
        <dbReference type="Rhea" id="RHEA-COMP:9627"/>
        <dbReference type="Rhea" id="RHEA-COMP:9628"/>
        <dbReference type="ChEBI" id="CHEBI:15378"/>
        <dbReference type="ChEBI" id="CHEBI:57783"/>
        <dbReference type="ChEBI" id="CHEBI:58349"/>
        <dbReference type="ChEBI" id="CHEBI:78453"/>
        <dbReference type="ChEBI" id="CHEBI:78454"/>
    </reaction>
    <physiologicalReaction direction="left-to-right" evidence="25">
        <dbReference type="Rhea" id="RHEA:41813"/>
    </physiologicalReaction>
</comment>
<evidence type="ECO:0000256" key="10">
    <source>
        <dbReference type="ARBA" id="ARBA00023351"/>
    </source>
</evidence>
<evidence type="ECO:0000259" key="53">
    <source>
        <dbReference type="PROSITE" id="PS52004"/>
    </source>
</evidence>
<dbReference type="Pfam" id="PF14765">
    <property type="entry name" value="PS-DH"/>
    <property type="match status" value="1"/>
</dbReference>
<dbReference type="PANTHER" id="PTHR45527">
    <property type="entry name" value="NONRIBOSOMAL PEPTIDE SYNTHETASE"/>
    <property type="match status" value="1"/>
</dbReference>
<dbReference type="SMART" id="SM00825">
    <property type="entry name" value="PKS_KS"/>
    <property type="match status" value="1"/>
</dbReference>
<evidence type="ECO:0000256" key="16">
    <source>
        <dbReference type="ARBA" id="ARBA00023401"/>
    </source>
</evidence>
<dbReference type="InterPro" id="IPR001227">
    <property type="entry name" value="Ac_transferase_dom_sf"/>
</dbReference>
<comment type="pathway">
    <text evidence="1">Lipid metabolism.</text>
</comment>
<dbReference type="Gene3D" id="3.30.559.30">
    <property type="entry name" value="Nonribosomal peptide synthetase, condensation domain"/>
    <property type="match status" value="2"/>
</dbReference>
<feature type="active site" description="Proton donor; for dehydratase activity" evidence="50">
    <location>
        <position position="1099"/>
    </location>
</feature>
<dbReference type="InterPro" id="IPR016035">
    <property type="entry name" value="Acyl_Trfase/lysoPLipase"/>
</dbReference>
<evidence type="ECO:0000256" key="24">
    <source>
        <dbReference type="ARBA" id="ARBA00047451"/>
    </source>
</evidence>